<reference evidence="1" key="1">
    <citation type="journal article" date="2021" name="Proc. Natl. Acad. Sci. U.S.A.">
        <title>A Catalog of Tens of Thousands of Viruses from Human Metagenomes Reveals Hidden Associations with Chronic Diseases.</title>
        <authorList>
            <person name="Tisza M.J."/>
            <person name="Buck C.B."/>
        </authorList>
    </citation>
    <scope>NUCLEOTIDE SEQUENCE</scope>
    <source>
        <strain evidence="1">CtHP32</strain>
    </source>
</reference>
<name>A0A8S5LFV7_9CAUD</name>
<sequence>MPLPVFNLLIVLSCNSDTISYILLRKSFTLSQLFQVTSQIFSPPINNSLLIA</sequence>
<proteinExistence type="predicted"/>
<protein>
    <submittedName>
        <fullName evidence="1">Uncharacterized protein</fullName>
    </submittedName>
</protein>
<accession>A0A8S5LFV7</accession>
<dbReference type="EMBL" id="BK014710">
    <property type="protein sequence ID" value="DAD68838.1"/>
    <property type="molecule type" value="Genomic_DNA"/>
</dbReference>
<evidence type="ECO:0000313" key="1">
    <source>
        <dbReference type="EMBL" id="DAD68838.1"/>
    </source>
</evidence>
<organism evidence="1">
    <name type="scientific">Myoviridae sp. ctHP32</name>
    <dbReference type="NCBI Taxonomy" id="2823539"/>
    <lineage>
        <taxon>Viruses</taxon>
        <taxon>Duplodnaviria</taxon>
        <taxon>Heunggongvirae</taxon>
        <taxon>Uroviricota</taxon>
        <taxon>Caudoviricetes</taxon>
    </lineage>
</organism>